<dbReference type="PANTHER" id="PTHR12243:SF69">
    <property type="entry name" value="SI:CH73-59F11.3"/>
    <property type="match status" value="1"/>
</dbReference>
<evidence type="ECO:0000256" key="1">
    <source>
        <dbReference type="PROSITE-ProRule" id="PRU00371"/>
    </source>
</evidence>
<evidence type="ECO:0000259" key="3">
    <source>
        <dbReference type="PROSITE" id="PS51031"/>
    </source>
</evidence>
<organism evidence="4 5">
    <name type="scientific">Callosobruchus maculatus</name>
    <name type="common">Southern cowpea weevil</name>
    <name type="synonym">Pulse bruchid</name>
    <dbReference type="NCBI Taxonomy" id="64391"/>
    <lineage>
        <taxon>Eukaryota</taxon>
        <taxon>Metazoa</taxon>
        <taxon>Ecdysozoa</taxon>
        <taxon>Arthropoda</taxon>
        <taxon>Hexapoda</taxon>
        <taxon>Insecta</taxon>
        <taxon>Pterygota</taxon>
        <taxon>Neoptera</taxon>
        <taxon>Endopterygota</taxon>
        <taxon>Coleoptera</taxon>
        <taxon>Polyphaga</taxon>
        <taxon>Cucujiformia</taxon>
        <taxon>Chrysomeloidea</taxon>
        <taxon>Chrysomelidae</taxon>
        <taxon>Bruchinae</taxon>
        <taxon>Bruchini</taxon>
        <taxon>Callosobruchus</taxon>
    </lineage>
</organism>
<dbReference type="EMBL" id="CAACVG010008791">
    <property type="protein sequence ID" value="VEN51094.1"/>
    <property type="molecule type" value="Genomic_DNA"/>
</dbReference>
<dbReference type="PANTHER" id="PTHR12243">
    <property type="entry name" value="MADF DOMAIN TRANSCRIPTION FACTOR"/>
    <property type="match status" value="1"/>
</dbReference>
<comment type="subcellular location">
    <subcellularLocation>
        <location evidence="1">Nucleus</location>
    </subcellularLocation>
</comment>
<dbReference type="Pfam" id="PF10545">
    <property type="entry name" value="MADF_DNA_bdg"/>
    <property type="match status" value="1"/>
</dbReference>
<keyword evidence="1" id="KW-0539">Nucleus</keyword>
<feature type="domain" description="BESS" evidence="3">
    <location>
        <begin position="136"/>
        <end position="175"/>
    </location>
</feature>
<dbReference type="Proteomes" id="UP000410492">
    <property type="component" value="Unassembled WGS sequence"/>
</dbReference>
<dbReference type="Pfam" id="PF02944">
    <property type="entry name" value="BESS"/>
    <property type="match status" value="1"/>
</dbReference>
<accession>A0A653CT91</accession>
<gene>
    <name evidence="4" type="ORF">CALMAC_LOCUS11655</name>
</gene>
<dbReference type="PROSITE" id="PS51031">
    <property type="entry name" value="BESS"/>
    <property type="match status" value="1"/>
</dbReference>
<evidence type="ECO:0000313" key="5">
    <source>
        <dbReference type="Proteomes" id="UP000410492"/>
    </source>
</evidence>
<evidence type="ECO:0000256" key="2">
    <source>
        <dbReference type="SAM" id="MobiDB-lite"/>
    </source>
</evidence>
<evidence type="ECO:0000313" key="4">
    <source>
        <dbReference type="EMBL" id="VEN51094.1"/>
    </source>
</evidence>
<dbReference type="InterPro" id="IPR004210">
    <property type="entry name" value="BESS_motif"/>
</dbReference>
<name>A0A653CT91_CALMS</name>
<protein>
    <recommendedName>
        <fullName evidence="3">BESS domain-containing protein</fullName>
    </recommendedName>
</protein>
<dbReference type="AlphaFoldDB" id="A0A653CT91"/>
<dbReference type="GO" id="GO:0005667">
    <property type="term" value="C:transcription regulator complex"/>
    <property type="evidence" value="ECO:0007669"/>
    <property type="project" value="TreeGrafter"/>
</dbReference>
<proteinExistence type="predicted"/>
<sequence>MCENFGSMTAVQQNEYGKNLQKKWRNLRNSFARELAKRKKKRSGDGASWKTYIFFEQMSFLMRCSSSRETTSNFAEENEEIGDIPEVIENENVTPLQTTRTGKRKAPENTDDRSQLVDLFKTSIEQRQRNEILLDNDGDRHFLLSLLPDFRRVPVDKKMDVKLEMIQLIKSALTPFQSLYAYKNLHVPFNPSIHPGPSAAQHFPTQPSYSSQVCSLGNPPTNHPHLSNPSAESFNASQFSSTPIINSINTVPILSPNSVGTTSTDGSVVDLLTDYQGQTDN</sequence>
<dbReference type="GO" id="GO:0006357">
    <property type="term" value="P:regulation of transcription by RNA polymerase II"/>
    <property type="evidence" value="ECO:0007669"/>
    <property type="project" value="TreeGrafter"/>
</dbReference>
<feature type="compositionally biased region" description="Polar residues" evidence="2">
    <location>
        <begin position="203"/>
        <end position="234"/>
    </location>
</feature>
<dbReference type="OrthoDB" id="8189118at2759"/>
<dbReference type="InterPro" id="IPR006578">
    <property type="entry name" value="MADF-dom"/>
</dbReference>
<dbReference type="GO" id="GO:0003677">
    <property type="term" value="F:DNA binding"/>
    <property type="evidence" value="ECO:0007669"/>
    <property type="project" value="InterPro"/>
</dbReference>
<reference evidence="4 5" key="1">
    <citation type="submission" date="2019-01" db="EMBL/GenBank/DDBJ databases">
        <authorList>
            <person name="Sayadi A."/>
        </authorList>
    </citation>
    <scope>NUCLEOTIDE SEQUENCE [LARGE SCALE GENOMIC DNA]</scope>
</reference>
<feature type="region of interest" description="Disordered" evidence="2">
    <location>
        <begin position="197"/>
        <end position="234"/>
    </location>
</feature>
<dbReference type="InterPro" id="IPR039353">
    <property type="entry name" value="TF_Adf1"/>
</dbReference>
<keyword evidence="5" id="KW-1185">Reference proteome</keyword>
<dbReference type="GO" id="GO:0005634">
    <property type="term" value="C:nucleus"/>
    <property type="evidence" value="ECO:0007669"/>
    <property type="project" value="UniProtKB-SubCell"/>
</dbReference>